<dbReference type="Gene3D" id="2.60.120.920">
    <property type="match status" value="1"/>
</dbReference>
<dbReference type="Gene3D" id="2.60.40.10">
    <property type="entry name" value="Immunoglobulins"/>
    <property type="match status" value="2"/>
</dbReference>
<accession>A0A7J7XER3</accession>
<keyword evidence="17" id="KW-1185">Reference proteome</keyword>
<feature type="domain" description="Ig-like" evidence="15">
    <location>
        <begin position="32"/>
        <end position="145"/>
    </location>
</feature>
<keyword evidence="3 12" id="KW-0812">Transmembrane</keyword>
<feature type="signal peptide" evidence="13">
    <location>
        <begin position="1"/>
        <end position="37"/>
    </location>
</feature>
<dbReference type="InterPro" id="IPR036179">
    <property type="entry name" value="Ig-like_dom_sf"/>
</dbReference>
<feature type="domain" description="B30.2/SPRY" evidence="14">
    <location>
        <begin position="319"/>
        <end position="519"/>
    </location>
</feature>
<dbReference type="OrthoDB" id="10055806at2759"/>
<dbReference type="PANTHER" id="PTHR24100">
    <property type="entry name" value="BUTYROPHILIN"/>
    <property type="match status" value="1"/>
</dbReference>
<dbReference type="SUPFAM" id="SSF49899">
    <property type="entry name" value="Concanavalin A-like lectins/glucanases"/>
    <property type="match status" value="1"/>
</dbReference>
<feature type="region of interest" description="Disordered" evidence="11">
    <location>
        <begin position="524"/>
        <end position="547"/>
    </location>
</feature>
<keyword evidence="7" id="KW-1015">Disulfide bond</keyword>
<keyword evidence="9" id="KW-0393">Immunoglobulin domain</keyword>
<dbReference type="InterPro" id="IPR013106">
    <property type="entry name" value="Ig_V-set"/>
</dbReference>
<evidence type="ECO:0000256" key="8">
    <source>
        <dbReference type="ARBA" id="ARBA00023180"/>
    </source>
</evidence>
<evidence type="ECO:0000313" key="16">
    <source>
        <dbReference type="EMBL" id="KAF6347896.1"/>
    </source>
</evidence>
<dbReference type="PROSITE" id="PS50188">
    <property type="entry name" value="B302_SPRY"/>
    <property type="match status" value="1"/>
</dbReference>
<dbReference type="SMART" id="SM00406">
    <property type="entry name" value="IGv"/>
    <property type="match status" value="1"/>
</dbReference>
<feature type="coiled-coil region" evidence="10">
    <location>
        <begin position="286"/>
        <end position="317"/>
    </location>
</feature>
<dbReference type="InterPro" id="IPR003879">
    <property type="entry name" value="Butyrophylin_SPRY"/>
</dbReference>
<evidence type="ECO:0000256" key="1">
    <source>
        <dbReference type="ARBA" id="ARBA00004479"/>
    </source>
</evidence>
<evidence type="ECO:0000256" key="6">
    <source>
        <dbReference type="ARBA" id="ARBA00023136"/>
    </source>
</evidence>
<dbReference type="InterPro" id="IPR043136">
    <property type="entry name" value="B30.2/SPRY_sf"/>
</dbReference>
<evidence type="ECO:0000259" key="15">
    <source>
        <dbReference type="PROSITE" id="PS50835"/>
    </source>
</evidence>
<reference evidence="16 17" key="1">
    <citation type="journal article" date="2020" name="Nature">
        <title>Six reference-quality genomes reveal evolution of bat adaptations.</title>
        <authorList>
            <person name="Jebb D."/>
            <person name="Huang Z."/>
            <person name="Pippel M."/>
            <person name="Hughes G.M."/>
            <person name="Lavrichenko K."/>
            <person name="Devanna P."/>
            <person name="Winkler S."/>
            <person name="Jermiin L.S."/>
            <person name="Skirmuntt E.C."/>
            <person name="Katzourakis A."/>
            <person name="Burkitt-Gray L."/>
            <person name="Ray D.A."/>
            <person name="Sullivan K.A.M."/>
            <person name="Roscito J.G."/>
            <person name="Kirilenko B.M."/>
            <person name="Davalos L.M."/>
            <person name="Corthals A.P."/>
            <person name="Power M.L."/>
            <person name="Jones G."/>
            <person name="Ransome R.D."/>
            <person name="Dechmann D.K.N."/>
            <person name="Locatelli A.G."/>
            <person name="Puechmaille S.J."/>
            <person name="Fedrigo O."/>
            <person name="Jarvis E.D."/>
            <person name="Hiller M."/>
            <person name="Vernes S.C."/>
            <person name="Myers E.W."/>
            <person name="Teeling E.C."/>
        </authorList>
    </citation>
    <scope>NUCLEOTIDE SEQUENCE [LARGE SCALE GENOMIC DNA]</scope>
    <source>
        <strain evidence="16">MMyoMyo1</strain>
        <tissue evidence="16">Flight muscle</tissue>
    </source>
</reference>
<dbReference type="SUPFAM" id="SSF48726">
    <property type="entry name" value="Immunoglobulin"/>
    <property type="match status" value="2"/>
</dbReference>
<dbReference type="AlphaFoldDB" id="A0A7J7XER3"/>
<name>A0A7J7XER3_MYOMY</name>
<evidence type="ECO:0000256" key="5">
    <source>
        <dbReference type="ARBA" id="ARBA00022989"/>
    </source>
</evidence>
<comment type="similarity">
    <text evidence="2">Belongs to the immunoglobulin superfamily. BTN/MOG family.</text>
</comment>
<dbReference type="SMART" id="SM00449">
    <property type="entry name" value="SPRY"/>
    <property type="match status" value="1"/>
</dbReference>
<evidence type="ECO:0000256" key="11">
    <source>
        <dbReference type="SAM" id="MobiDB-lite"/>
    </source>
</evidence>
<keyword evidence="4 13" id="KW-0732">Signal</keyword>
<proteinExistence type="inferred from homology"/>
<dbReference type="EMBL" id="JABWUV010000006">
    <property type="protein sequence ID" value="KAF6347896.1"/>
    <property type="molecule type" value="Genomic_DNA"/>
</dbReference>
<dbReference type="InterPro" id="IPR050504">
    <property type="entry name" value="IgSF_BTN/MOG"/>
</dbReference>
<dbReference type="PROSITE" id="PS50835">
    <property type="entry name" value="IG_LIKE"/>
    <property type="match status" value="1"/>
</dbReference>
<dbReference type="InterPro" id="IPR006574">
    <property type="entry name" value="PRY"/>
</dbReference>
<dbReference type="PANTHER" id="PTHR24100:SF130">
    <property type="entry name" value="BUTYROPHILIN-LIKE PROTEIN 9"/>
    <property type="match status" value="1"/>
</dbReference>
<keyword evidence="10" id="KW-0175">Coiled coil</keyword>
<dbReference type="CDD" id="cd05713">
    <property type="entry name" value="IgV_MOG_like"/>
    <property type="match status" value="1"/>
</dbReference>
<dbReference type="FunFam" id="2.60.40.10:FF:000208">
    <property type="entry name" value="Butyrophilin subfamily 1 member A1"/>
    <property type="match status" value="1"/>
</dbReference>
<feature type="transmembrane region" description="Helical" evidence="12">
    <location>
        <begin position="262"/>
        <end position="286"/>
    </location>
</feature>
<dbReference type="Pfam" id="PF22705">
    <property type="entry name" value="C2-set_3"/>
    <property type="match status" value="1"/>
</dbReference>
<evidence type="ECO:0000259" key="14">
    <source>
        <dbReference type="PROSITE" id="PS50188"/>
    </source>
</evidence>
<dbReference type="GO" id="GO:0009897">
    <property type="term" value="C:external side of plasma membrane"/>
    <property type="evidence" value="ECO:0007669"/>
    <property type="project" value="TreeGrafter"/>
</dbReference>
<dbReference type="InterPro" id="IPR003877">
    <property type="entry name" value="SPRY_dom"/>
</dbReference>
<evidence type="ECO:0000256" key="10">
    <source>
        <dbReference type="SAM" id="Coils"/>
    </source>
</evidence>
<dbReference type="InterPro" id="IPR007110">
    <property type="entry name" value="Ig-like_dom"/>
</dbReference>
<dbReference type="InterPro" id="IPR053896">
    <property type="entry name" value="BTN3A2-like_Ig-C"/>
</dbReference>
<dbReference type="InterPro" id="IPR001870">
    <property type="entry name" value="B30.2/SPRY"/>
</dbReference>
<feature type="chain" id="PRO_5029905694" evidence="13">
    <location>
        <begin position="38"/>
        <end position="547"/>
    </location>
</feature>
<dbReference type="SMART" id="SM00409">
    <property type="entry name" value="IG"/>
    <property type="match status" value="1"/>
</dbReference>
<gene>
    <name evidence="16" type="ORF">mMyoMyo1_001623</name>
</gene>
<evidence type="ECO:0000256" key="12">
    <source>
        <dbReference type="SAM" id="Phobius"/>
    </source>
</evidence>
<evidence type="ECO:0000313" key="17">
    <source>
        <dbReference type="Proteomes" id="UP000527355"/>
    </source>
</evidence>
<evidence type="ECO:0000256" key="2">
    <source>
        <dbReference type="ARBA" id="ARBA00007591"/>
    </source>
</evidence>
<dbReference type="FunFam" id="2.60.120.920:FF:000004">
    <property type="entry name" value="Butyrophilin subfamily 1 member A1"/>
    <property type="match status" value="1"/>
</dbReference>
<comment type="caution">
    <text evidence="16">The sequence shown here is derived from an EMBL/GenBank/DDBJ whole genome shotgun (WGS) entry which is preliminary data.</text>
</comment>
<evidence type="ECO:0000256" key="7">
    <source>
        <dbReference type="ARBA" id="ARBA00023157"/>
    </source>
</evidence>
<dbReference type="InterPro" id="IPR013783">
    <property type="entry name" value="Ig-like_fold"/>
</dbReference>
<dbReference type="GO" id="GO:0001817">
    <property type="term" value="P:regulation of cytokine production"/>
    <property type="evidence" value="ECO:0007669"/>
    <property type="project" value="TreeGrafter"/>
</dbReference>
<dbReference type="InterPro" id="IPR013320">
    <property type="entry name" value="ConA-like_dom_sf"/>
</dbReference>
<keyword evidence="5 12" id="KW-1133">Transmembrane helix</keyword>
<dbReference type="FunFam" id="2.60.40.10:FF:000088">
    <property type="entry name" value="Butyrophilin subfamily 1 member A1"/>
    <property type="match status" value="1"/>
</dbReference>
<dbReference type="SMART" id="SM00589">
    <property type="entry name" value="PRY"/>
    <property type="match status" value="1"/>
</dbReference>
<dbReference type="Proteomes" id="UP000527355">
    <property type="component" value="Unassembled WGS sequence"/>
</dbReference>
<organism evidence="16 17">
    <name type="scientific">Myotis myotis</name>
    <name type="common">Greater mouse-eared bat</name>
    <name type="synonym">Vespertilio myotis</name>
    <dbReference type="NCBI Taxonomy" id="51298"/>
    <lineage>
        <taxon>Eukaryota</taxon>
        <taxon>Metazoa</taxon>
        <taxon>Chordata</taxon>
        <taxon>Craniata</taxon>
        <taxon>Vertebrata</taxon>
        <taxon>Euteleostomi</taxon>
        <taxon>Mammalia</taxon>
        <taxon>Eutheria</taxon>
        <taxon>Laurasiatheria</taxon>
        <taxon>Chiroptera</taxon>
        <taxon>Yangochiroptera</taxon>
        <taxon>Vespertilionidae</taxon>
        <taxon>Myotis</taxon>
    </lineage>
</organism>
<evidence type="ECO:0000256" key="3">
    <source>
        <dbReference type="ARBA" id="ARBA00022692"/>
    </source>
</evidence>
<dbReference type="Pfam" id="PF13765">
    <property type="entry name" value="PRY"/>
    <property type="match status" value="1"/>
</dbReference>
<dbReference type="Pfam" id="PF00622">
    <property type="entry name" value="SPRY"/>
    <property type="match status" value="1"/>
</dbReference>
<dbReference type="InterPro" id="IPR003599">
    <property type="entry name" value="Ig_sub"/>
</dbReference>
<dbReference type="VEuPathDB" id="HostDB:GeneID_118659076"/>
<sequence>MVNSPVALDSFQRVPQPSCLVFLIHLLLFLQPRESNSEEVKVIGPGESILANVGEEVEFPCHLSPYRDAEHMEILWFRSQASDVVHLYQDRRELPGRQMAQFQNRTTLIKDEILDGTVILQLQDVVPADQGPYGCRFLSRDSSFSGEAVWELEVAGMGSDPHISLEGFKKGGIQLRCSSSGWYPKPQAQWRGHLGQCLPPEFEAITQDARGLFGLETSVVVQGGAHSNVSCSIQNPVLLQKKEFVVQIADAFLPGPAPWKTAFLWTSVVGLPLLLALLAAPALCFFQRQRRALEKLKEQADKDRGKLTEELGKVQSELDWRRAEGQAEWRAAQQYAVNVTLDSASAHPSLEVSQDCKSVSSRGAGAALVPVVPGDPQRFTEQTCVLSHQRFRTGRHYWEVDVGRRSRWFLGACLEAVARAGPARLSPAAGYWVMGLWNGCEYFVLEPQRRALSLRVPPRRVGIFLDCDAGKLAFFNVSDGSHIFTFTDTFSGPLCAYFRPRAPDGSIRPDPLTICPLPVRATRVPEEEDGDTWAQPYEPSAPPMEPW</sequence>
<comment type="subcellular location">
    <subcellularLocation>
        <location evidence="1">Membrane</location>
        <topology evidence="1">Single-pass type I membrane protein</topology>
    </subcellularLocation>
</comment>
<protein>
    <submittedName>
        <fullName evidence="16">Butyrophilin like 9</fullName>
    </submittedName>
</protein>
<dbReference type="CDD" id="cd13733">
    <property type="entry name" value="SPRY_PRY_C-I_1"/>
    <property type="match status" value="1"/>
</dbReference>
<evidence type="ECO:0000256" key="9">
    <source>
        <dbReference type="ARBA" id="ARBA00023319"/>
    </source>
</evidence>
<dbReference type="PRINTS" id="PR01407">
    <property type="entry name" value="BUTYPHLNCDUF"/>
</dbReference>
<keyword evidence="8" id="KW-0325">Glycoprotein</keyword>
<dbReference type="Pfam" id="PF07686">
    <property type="entry name" value="V-set"/>
    <property type="match status" value="1"/>
</dbReference>
<evidence type="ECO:0000256" key="13">
    <source>
        <dbReference type="SAM" id="SignalP"/>
    </source>
</evidence>
<dbReference type="GO" id="GO:0050852">
    <property type="term" value="P:T cell receptor signaling pathway"/>
    <property type="evidence" value="ECO:0007669"/>
    <property type="project" value="TreeGrafter"/>
</dbReference>
<keyword evidence="6 12" id="KW-0472">Membrane</keyword>
<evidence type="ECO:0000256" key="4">
    <source>
        <dbReference type="ARBA" id="ARBA00022729"/>
    </source>
</evidence>
<dbReference type="GO" id="GO:0005102">
    <property type="term" value="F:signaling receptor binding"/>
    <property type="evidence" value="ECO:0007669"/>
    <property type="project" value="TreeGrafter"/>
</dbReference>